<gene>
    <name evidence="1" type="ORF">HUJ06_001979</name>
</gene>
<proteinExistence type="predicted"/>
<name>A0A822ZK61_NELNU</name>
<evidence type="ECO:0000313" key="2">
    <source>
        <dbReference type="Proteomes" id="UP000607653"/>
    </source>
</evidence>
<keyword evidence="2" id="KW-1185">Reference proteome</keyword>
<accession>A0A822ZK61</accession>
<protein>
    <submittedName>
        <fullName evidence="1">Uncharacterized protein</fullName>
    </submittedName>
</protein>
<dbReference type="Proteomes" id="UP000607653">
    <property type="component" value="Unassembled WGS sequence"/>
</dbReference>
<dbReference type="AlphaFoldDB" id="A0A822ZK61"/>
<dbReference type="EMBL" id="DUZY01000006">
    <property type="protein sequence ID" value="DAD43749.1"/>
    <property type="molecule type" value="Genomic_DNA"/>
</dbReference>
<evidence type="ECO:0000313" key="1">
    <source>
        <dbReference type="EMBL" id="DAD43749.1"/>
    </source>
</evidence>
<sequence length="40" mass="4538">MSLWDRDKALGKNRREDVSWLFSLSGSELKTDAVIGPIVF</sequence>
<reference evidence="1 2" key="1">
    <citation type="journal article" date="2020" name="Mol. Biol. Evol.">
        <title>Distinct Expression and Methylation Patterns for Genes with Different Fates following a Single Whole-Genome Duplication in Flowering Plants.</title>
        <authorList>
            <person name="Shi T."/>
            <person name="Rahmani R.S."/>
            <person name="Gugger P.F."/>
            <person name="Wang M."/>
            <person name="Li H."/>
            <person name="Zhang Y."/>
            <person name="Li Z."/>
            <person name="Wang Q."/>
            <person name="Van de Peer Y."/>
            <person name="Marchal K."/>
            <person name="Chen J."/>
        </authorList>
    </citation>
    <scope>NUCLEOTIDE SEQUENCE [LARGE SCALE GENOMIC DNA]</scope>
    <source>
        <tissue evidence="1">Leaf</tissue>
    </source>
</reference>
<comment type="caution">
    <text evidence="1">The sequence shown here is derived from an EMBL/GenBank/DDBJ whole genome shotgun (WGS) entry which is preliminary data.</text>
</comment>
<organism evidence="1 2">
    <name type="scientific">Nelumbo nucifera</name>
    <name type="common">Sacred lotus</name>
    <dbReference type="NCBI Taxonomy" id="4432"/>
    <lineage>
        <taxon>Eukaryota</taxon>
        <taxon>Viridiplantae</taxon>
        <taxon>Streptophyta</taxon>
        <taxon>Embryophyta</taxon>
        <taxon>Tracheophyta</taxon>
        <taxon>Spermatophyta</taxon>
        <taxon>Magnoliopsida</taxon>
        <taxon>Proteales</taxon>
        <taxon>Nelumbonaceae</taxon>
        <taxon>Nelumbo</taxon>
    </lineage>
</organism>